<feature type="domain" description="Calmodulin-binding" evidence="2">
    <location>
        <begin position="430"/>
        <end position="545"/>
    </location>
</feature>
<feature type="compositionally biased region" description="Polar residues" evidence="1">
    <location>
        <begin position="215"/>
        <end position="224"/>
    </location>
</feature>
<feature type="compositionally biased region" description="Polar residues" evidence="1">
    <location>
        <begin position="276"/>
        <end position="285"/>
    </location>
</feature>
<reference evidence="3" key="1">
    <citation type="submission" date="2015-07" db="EMBL/GenBank/DDBJ databases">
        <title>Transcriptome Assembly of Anthurium amnicola.</title>
        <authorList>
            <person name="Suzuki J."/>
        </authorList>
    </citation>
    <scope>NUCLEOTIDE SEQUENCE</scope>
</reference>
<feature type="compositionally biased region" description="Polar residues" evidence="1">
    <location>
        <begin position="238"/>
        <end position="252"/>
    </location>
</feature>
<dbReference type="PANTHER" id="PTHR33349:SF41">
    <property type="entry name" value="EMB|CAB62594.1"/>
    <property type="match status" value="1"/>
</dbReference>
<evidence type="ECO:0000313" key="3">
    <source>
        <dbReference type="EMBL" id="JAT44747.1"/>
    </source>
</evidence>
<protein>
    <submittedName>
        <fullName evidence="3">RE1-silencing transcription factor</fullName>
    </submittedName>
</protein>
<organism evidence="3">
    <name type="scientific">Anthurium amnicola</name>
    <dbReference type="NCBI Taxonomy" id="1678845"/>
    <lineage>
        <taxon>Eukaryota</taxon>
        <taxon>Viridiplantae</taxon>
        <taxon>Streptophyta</taxon>
        <taxon>Embryophyta</taxon>
        <taxon>Tracheophyta</taxon>
        <taxon>Spermatophyta</taxon>
        <taxon>Magnoliopsida</taxon>
        <taxon>Liliopsida</taxon>
        <taxon>Araceae</taxon>
        <taxon>Pothoideae</taxon>
        <taxon>Potheae</taxon>
        <taxon>Anthurium</taxon>
    </lineage>
</organism>
<dbReference type="InterPro" id="IPR012417">
    <property type="entry name" value="CaM-bd_dom_pln"/>
</dbReference>
<evidence type="ECO:0000256" key="1">
    <source>
        <dbReference type="SAM" id="MobiDB-lite"/>
    </source>
</evidence>
<dbReference type="AlphaFoldDB" id="A0A1D1XQW3"/>
<feature type="region of interest" description="Disordered" evidence="1">
    <location>
        <begin position="276"/>
        <end position="336"/>
    </location>
</feature>
<dbReference type="GO" id="GO:0005516">
    <property type="term" value="F:calmodulin binding"/>
    <property type="evidence" value="ECO:0007669"/>
    <property type="project" value="InterPro"/>
</dbReference>
<dbReference type="EMBL" id="GDJX01023189">
    <property type="protein sequence ID" value="JAT44747.1"/>
    <property type="molecule type" value="Transcribed_RNA"/>
</dbReference>
<name>A0A1D1XQW3_9ARAE</name>
<evidence type="ECO:0000259" key="2">
    <source>
        <dbReference type="SMART" id="SM01054"/>
    </source>
</evidence>
<dbReference type="PANTHER" id="PTHR33349">
    <property type="entry name" value="EMB|CAB62594.1"/>
    <property type="match status" value="1"/>
</dbReference>
<accession>A0A1D1XQW3</accession>
<gene>
    <name evidence="3" type="primary">rest_1</name>
    <name evidence="3" type="ORF">g.45422</name>
</gene>
<proteinExistence type="predicted"/>
<feature type="compositionally biased region" description="Polar residues" evidence="1">
    <location>
        <begin position="307"/>
        <end position="321"/>
    </location>
</feature>
<dbReference type="Pfam" id="PF07839">
    <property type="entry name" value="CaM_binding"/>
    <property type="match status" value="1"/>
</dbReference>
<feature type="region of interest" description="Disordered" evidence="1">
    <location>
        <begin position="443"/>
        <end position="474"/>
    </location>
</feature>
<feature type="compositionally biased region" description="Basic and acidic residues" evidence="1">
    <location>
        <begin position="449"/>
        <end position="461"/>
    </location>
</feature>
<dbReference type="SMART" id="SM01054">
    <property type="entry name" value="CaM_binding"/>
    <property type="match status" value="1"/>
</dbReference>
<sequence length="555" mass="60963">MNREATEGGLLPVNPEIIKSGGDARNITGKAATGALLSVSRDDGKISPHYLRASVGSCHDFCKYGRKHSFKSRGKYHTFPIFAGISTAPKKEQNRVKIPSLVERQKKSAVKQKASAHLETRSCDRHKICEKVFLSPEKTIEPVKEFEINQITLFLEKTGLSEESEVTECNFLSPFEKIESACEFDFIEQGTPERTVLYDDPETIIQEISPLLMSSDASGNSEAANSKKPFKKIDLSSEPASTEQRTGTSIKSFSSCKPKIMQKVPSPVKKAISTGISKVSKQETPSPAKRFDASATPAVSGRLRVTSLKSTSPLHPTTGTSRKGESTRVKNASLSVPGEKKTVIPVSASLSSQSPLNQASNFTMRKFKITKSSSAVKQPKKVEKTDRVHDKIKEKTLYVIEPQSAVDKNFAAGKSRRRVAVVHPEDTDTTPYKLKFRRGKVVNPQSVNDDPRRLRFGEGRRMGSNHGGKGGLGKRSFKSKELACKDFNCPCPEVQIVVLKHQDVQDKKDSQGLFNDVIEETASKLVETRKSKVKALVGAFETVISLLESKPAALV</sequence>
<feature type="region of interest" description="Disordered" evidence="1">
    <location>
        <begin position="215"/>
        <end position="252"/>
    </location>
</feature>